<dbReference type="EMBL" id="JACXVP010000001">
    <property type="protein sequence ID" value="KAG5630397.1"/>
    <property type="molecule type" value="Genomic_DNA"/>
</dbReference>
<proteinExistence type="predicted"/>
<accession>A0A9J6B0R3</accession>
<keyword evidence="2" id="KW-1185">Reference proteome</keyword>
<gene>
    <name evidence="1" type="ORF">H5410_002114</name>
</gene>
<protein>
    <submittedName>
        <fullName evidence="1">Uncharacterized protein</fullName>
    </submittedName>
</protein>
<dbReference type="AlphaFoldDB" id="A0A9J6B0R3"/>
<organism evidence="1 2">
    <name type="scientific">Solanum commersonii</name>
    <name type="common">Commerson's wild potato</name>
    <name type="synonym">Commerson's nightshade</name>
    <dbReference type="NCBI Taxonomy" id="4109"/>
    <lineage>
        <taxon>Eukaryota</taxon>
        <taxon>Viridiplantae</taxon>
        <taxon>Streptophyta</taxon>
        <taxon>Embryophyta</taxon>
        <taxon>Tracheophyta</taxon>
        <taxon>Spermatophyta</taxon>
        <taxon>Magnoliopsida</taxon>
        <taxon>eudicotyledons</taxon>
        <taxon>Gunneridae</taxon>
        <taxon>Pentapetalae</taxon>
        <taxon>asterids</taxon>
        <taxon>lamiids</taxon>
        <taxon>Solanales</taxon>
        <taxon>Solanaceae</taxon>
        <taxon>Solanoideae</taxon>
        <taxon>Solaneae</taxon>
        <taxon>Solanum</taxon>
    </lineage>
</organism>
<reference evidence="1 2" key="1">
    <citation type="submission" date="2020-09" db="EMBL/GenBank/DDBJ databases">
        <title>De no assembly of potato wild relative species, Solanum commersonii.</title>
        <authorList>
            <person name="Cho K."/>
        </authorList>
    </citation>
    <scope>NUCLEOTIDE SEQUENCE [LARGE SCALE GENOMIC DNA]</scope>
    <source>
        <strain evidence="1">LZ3.2</strain>
        <tissue evidence="1">Leaf</tissue>
    </source>
</reference>
<evidence type="ECO:0000313" key="2">
    <source>
        <dbReference type="Proteomes" id="UP000824120"/>
    </source>
</evidence>
<evidence type="ECO:0000313" key="1">
    <source>
        <dbReference type="EMBL" id="KAG5630397.1"/>
    </source>
</evidence>
<dbReference type="Proteomes" id="UP000824120">
    <property type="component" value="Chromosome 1"/>
</dbReference>
<sequence length="114" mass="13806">MEHFVHTWNSLILYELLFHYCSRKNSSYIRTLTCRPTTCEFAKCYLYSSVYASKNYFTRKSSQYASSQNVILRFPICISKQLCFQKILYELNFWPHKMRVCQKLIVWLSSQHYC</sequence>
<name>A0A9J6B0R3_SOLCO</name>
<comment type="caution">
    <text evidence="1">The sequence shown here is derived from an EMBL/GenBank/DDBJ whole genome shotgun (WGS) entry which is preliminary data.</text>
</comment>